<feature type="compositionally biased region" description="Basic and acidic residues" evidence="4">
    <location>
        <begin position="144"/>
        <end position="176"/>
    </location>
</feature>
<dbReference type="Pfam" id="PF00650">
    <property type="entry name" value="CRAL_TRIO"/>
    <property type="match status" value="1"/>
</dbReference>
<evidence type="ECO:0000256" key="2">
    <source>
        <dbReference type="ARBA" id="ARBA00022448"/>
    </source>
</evidence>
<dbReference type="Proteomes" id="UP001189122">
    <property type="component" value="Unassembled WGS sequence"/>
</dbReference>
<dbReference type="SUPFAM" id="SSF52087">
    <property type="entry name" value="CRAL/TRIO domain"/>
    <property type="match status" value="1"/>
</dbReference>
<feature type="compositionally biased region" description="Pro residues" evidence="4">
    <location>
        <begin position="91"/>
        <end position="101"/>
    </location>
</feature>
<accession>A0A7I8JFZ7</accession>
<dbReference type="SUPFAM" id="SSF46938">
    <property type="entry name" value="CRAL/TRIO N-terminal domain"/>
    <property type="match status" value="1"/>
</dbReference>
<proteinExistence type="predicted"/>
<dbReference type="InterPro" id="IPR044834">
    <property type="entry name" value="PATL"/>
</dbReference>
<reference evidence="6 7" key="1">
    <citation type="submission" date="2019-12" db="EMBL/GenBank/DDBJ databases">
        <authorList>
            <person name="Scholz U."/>
            <person name="Mascher M."/>
            <person name="Fiebig A."/>
        </authorList>
    </citation>
    <scope>NUCLEOTIDE SEQUENCE</scope>
</reference>
<feature type="region of interest" description="Disordered" evidence="4">
    <location>
        <begin position="1"/>
        <end position="49"/>
    </location>
</feature>
<dbReference type="GO" id="GO:0016020">
    <property type="term" value="C:membrane"/>
    <property type="evidence" value="ECO:0007669"/>
    <property type="project" value="UniProtKB-SubCell"/>
</dbReference>
<dbReference type="SMART" id="SM01100">
    <property type="entry name" value="CRAL_TRIO_N"/>
    <property type="match status" value="1"/>
</dbReference>
<dbReference type="SUPFAM" id="SSF101576">
    <property type="entry name" value="Supernatant protein factor (SPF), C-terminal domain"/>
    <property type="match status" value="1"/>
</dbReference>
<evidence type="ECO:0000256" key="4">
    <source>
        <dbReference type="SAM" id="MobiDB-lite"/>
    </source>
</evidence>
<evidence type="ECO:0000313" key="7">
    <source>
        <dbReference type="Proteomes" id="UP001189122"/>
    </source>
</evidence>
<dbReference type="GO" id="GO:0008289">
    <property type="term" value="F:lipid binding"/>
    <property type="evidence" value="ECO:0007669"/>
    <property type="project" value="InterPro"/>
</dbReference>
<dbReference type="InterPro" id="IPR011074">
    <property type="entry name" value="CRAL/TRIO_N_dom"/>
</dbReference>
<evidence type="ECO:0000259" key="5">
    <source>
        <dbReference type="PROSITE" id="PS50191"/>
    </source>
</evidence>
<comment type="subcellular location">
    <subcellularLocation>
        <location evidence="1">Membrane</location>
    </subcellularLocation>
</comment>
<dbReference type="Pfam" id="PF25099">
    <property type="entry name" value="GOLD_PATL1_C"/>
    <property type="match status" value="1"/>
</dbReference>
<dbReference type="PROSITE" id="PS50191">
    <property type="entry name" value="CRAL_TRIO"/>
    <property type="match status" value="1"/>
</dbReference>
<dbReference type="InterPro" id="IPR036273">
    <property type="entry name" value="CRAL/TRIO_N_dom_sf"/>
</dbReference>
<evidence type="ECO:0000256" key="3">
    <source>
        <dbReference type="ARBA" id="ARBA00023136"/>
    </source>
</evidence>
<dbReference type="AlphaFoldDB" id="A0A7I8JFZ7"/>
<keyword evidence="2" id="KW-0813">Transport</keyword>
<sequence length="526" mass="58593">MAEEGREPEYEAPAAAAAAAREGGGDGEEGKEGGTEAEGVKEGRKRGSGIPLAAYFKEESNVVADLEDSQKVALDELKQLLRVALAAGGFPHPPPPPPPPVVQEENKVAEKAEEPPPATPEKVEEPPPASSEKVEEPPTAAGDSKVEEDAADKAKTVVREKEEIPEEPPKLDDDSARVEKELVAAVTVAEEKSGGVDEGVVRAVDVVEEDLVPVARVEVFLWGVPLLGDERSDTILLKFLRARDFKVKDALEMLKNTVIWRKEFGIEGLLEEDLGMPELEKVVFMQGHDKEGHPICYNVYGEFQDKDLYHKVFTDEEKRKRFLRWRIQFLEKGIRRHLDFITDLKNSPGLGKWELRQATKQALAVFINVPWWYLAFNRMINPFFTQRTKSKFVFAGPSKSSEALFEFIAPEQVPVRYGGLSKENDVDFCTSDAATEVFIKPSTKHTIDIPASESCVLVWELRVLGWDVSCGAEFKTRKFTSVDEPLLKNSYRVEEPGKVVLTIDNSTFKKKKLLYRSKATIVADSS</sequence>
<dbReference type="SMART" id="SM00516">
    <property type="entry name" value="SEC14"/>
    <property type="match status" value="1"/>
</dbReference>
<dbReference type="InterPro" id="IPR001251">
    <property type="entry name" value="CRAL-TRIO_dom"/>
</dbReference>
<feature type="compositionally biased region" description="Basic and acidic residues" evidence="4">
    <location>
        <begin position="28"/>
        <end position="42"/>
    </location>
</feature>
<evidence type="ECO:0000313" key="6">
    <source>
        <dbReference type="EMBL" id="CAA2629179.1"/>
    </source>
</evidence>
<dbReference type="EMBL" id="LR743598">
    <property type="protein sequence ID" value="CAA2629179.1"/>
    <property type="molecule type" value="Genomic_DNA"/>
</dbReference>
<feature type="region of interest" description="Disordered" evidence="4">
    <location>
        <begin position="87"/>
        <end position="176"/>
    </location>
</feature>
<gene>
    <name evidence="6" type="ORF">SI7747_11014817</name>
</gene>
<keyword evidence="7" id="KW-1185">Reference proteome</keyword>
<feature type="compositionally biased region" description="Basic and acidic residues" evidence="4">
    <location>
        <begin position="104"/>
        <end position="114"/>
    </location>
</feature>
<dbReference type="EMBL" id="CACRZD030000011">
    <property type="protein sequence ID" value="CAA6668423.1"/>
    <property type="molecule type" value="Genomic_DNA"/>
</dbReference>
<dbReference type="Gene3D" id="1.10.8.20">
    <property type="entry name" value="N-terminal domain of phosphatidylinositol transfer protein sec14p"/>
    <property type="match status" value="1"/>
</dbReference>
<dbReference type="Gene3D" id="2.60.120.680">
    <property type="entry name" value="GOLD domain"/>
    <property type="match status" value="1"/>
</dbReference>
<dbReference type="InterPro" id="IPR036865">
    <property type="entry name" value="CRAL-TRIO_dom_sf"/>
</dbReference>
<keyword evidence="3" id="KW-0472">Membrane</keyword>
<feature type="domain" description="CRAL-TRIO" evidence="5">
    <location>
        <begin position="271"/>
        <end position="425"/>
    </location>
</feature>
<dbReference type="CDD" id="cd00170">
    <property type="entry name" value="SEC14"/>
    <property type="match status" value="1"/>
</dbReference>
<dbReference type="Gene3D" id="3.40.525.10">
    <property type="entry name" value="CRAL-TRIO lipid binding domain"/>
    <property type="match status" value="1"/>
</dbReference>
<dbReference type="PANTHER" id="PTHR45932">
    <property type="entry name" value="PATELLIN-1"/>
    <property type="match status" value="1"/>
</dbReference>
<protein>
    <recommendedName>
        <fullName evidence="5">CRAL-TRIO domain-containing protein</fullName>
    </recommendedName>
</protein>
<dbReference type="InterPro" id="IPR056794">
    <property type="entry name" value="PATL1-6_C_GOLD"/>
</dbReference>
<dbReference type="PANTHER" id="PTHR45932:SF17">
    <property type="entry name" value="CELLULAR RETINALDEHYDE-BINDING_TRIPLE FUNCTION DOMAIN-CONTAINING PROTEIN"/>
    <property type="match status" value="1"/>
</dbReference>
<dbReference type="InterPro" id="IPR036598">
    <property type="entry name" value="GOLD_dom_sf"/>
</dbReference>
<organism evidence="6">
    <name type="scientific">Spirodela intermedia</name>
    <name type="common">Intermediate duckweed</name>
    <dbReference type="NCBI Taxonomy" id="51605"/>
    <lineage>
        <taxon>Eukaryota</taxon>
        <taxon>Viridiplantae</taxon>
        <taxon>Streptophyta</taxon>
        <taxon>Embryophyta</taxon>
        <taxon>Tracheophyta</taxon>
        <taxon>Spermatophyta</taxon>
        <taxon>Magnoliopsida</taxon>
        <taxon>Liliopsida</taxon>
        <taxon>Araceae</taxon>
        <taxon>Lemnoideae</taxon>
        <taxon>Spirodela</taxon>
    </lineage>
</organism>
<evidence type="ECO:0000256" key="1">
    <source>
        <dbReference type="ARBA" id="ARBA00004370"/>
    </source>
</evidence>
<name>A0A7I8JFZ7_SPIIN</name>
<dbReference type="Pfam" id="PF03765">
    <property type="entry name" value="CRAL_TRIO_N"/>
    <property type="match status" value="1"/>
</dbReference>
<feature type="compositionally biased region" description="Low complexity" evidence="4">
    <location>
        <begin position="11"/>
        <end position="21"/>
    </location>
</feature>